<reference evidence="6 7" key="1">
    <citation type="journal article" date="2016" name="Nat. Commun.">
        <title>Thousands of microbial genomes shed light on interconnected biogeochemical processes in an aquifer system.</title>
        <authorList>
            <person name="Anantharaman K."/>
            <person name="Brown C.T."/>
            <person name="Hug L.A."/>
            <person name="Sharon I."/>
            <person name="Castelle C.J."/>
            <person name="Probst A.J."/>
            <person name="Thomas B.C."/>
            <person name="Singh A."/>
            <person name="Wilkins M.J."/>
            <person name="Karaoz U."/>
            <person name="Brodie E.L."/>
            <person name="Williams K.H."/>
            <person name="Hubbard S.S."/>
            <person name="Banfield J.F."/>
        </authorList>
    </citation>
    <scope>NUCLEOTIDE SEQUENCE [LARGE SCALE GENOMIC DNA]</scope>
</reference>
<dbReference type="SUPFAM" id="SSF46561">
    <property type="entry name" value="Ribosomal protein L29 (L29p)"/>
    <property type="match status" value="1"/>
</dbReference>
<keyword evidence="3" id="KW-0687">Ribonucleoprotein</keyword>
<evidence type="ECO:0000256" key="1">
    <source>
        <dbReference type="ARBA" id="ARBA00009254"/>
    </source>
</evidence>
<dbReference type="AlphaFoldDB" id="A0A1G2S662"/>
<dbReference type="GO" id="GO:0005840">
    <property type="term" value="C:ribosome"/>
    <property type="evidence" value="ECO:0007669"/>
    <property type="project" value="UniProtKB-KW"/>
</dbReference>
<organism evidence="6 7">
    <name type="scientific">Candidatus Yonathbacteria bacterium RIFCSPHIGHO2_02_FULL_44_14</name>
    <dbReference type="NCBI Taxonomy" id="1802724"/>
    <lineage>
        <taxon>Bacteria</taxon>
        <taxon>Candidatus Yonathiibacteriota</taxon>
    </lineage>
</organism>
<dbReference type="EMBL" id="MHUT01000018">
    <property type="protein sequence ID" value="OHA80585.1"/>
    <property type="molecule type" value="Genomic_DNA"/>
</dbReference>
<keyword evidence="2 6" id="KW-0689">Ribosomal protein</keyword>
<dbReference type="NCBIfam" id="TIGR00012">
    <property type="entry name" value="L29"/>
    <property type="match status" value="1"/>
</dbReference>
<evidence type="ECO:0000256" key="4">
    <source>
        <dbReference type="ARBA" id="ARBA00035204"/>
    </source>
</evidence>
<dbReference type="Pfam" id="PF00831">
    <property type="entry name" value="Ribosomal_L29"/>
    <property type="match status" value="1"/>
</dbReference>
<dbReference type="GO" id="GO:0006412">
    <property type="term" value="P:translation"/>
    <property type="evidence" value="ECO:0007669"/>
    <property type="project" value="InterPro"/>
</dbReference>
<accession>A0A1G2S662</accession>
<name>A0A1G2S662_9BACT</name>
<comment type="caution">
    <text evidence="6">The sequence shown here is derived from an EMBL/GenBank/DDBJ whole genome shotgun (WGS) entry which is preliminary data.</text>
</comment>
<evidence type="ECO:0000256" key="3">
    <source>
        <dbReference type="ARBA" id="ARBA00023274"/>
    </source>
</evidence>
<evidence type="ECO:0000313" key="7">
    <source>
        <dbReference type="Proteomes" id="UP000179118"/>
    </source>
</evidence>
<protein>
    <recommendedName>
        <fullName evidence="4">Large ribosomal subunit protein uL29</fullName>
    </recommendedName>
    <alternativeName>
        <fullName evidence="5">50S ribosomal protein L29</fullName>
    </alternativeName>
</protein>
<dbReference type="GO" id="GO:1990904">
    <property type="term" value="C:ribonucleoprotein complex"/>
    <property type="evidence" value="ECO:0007669"/>
    <property type="project" value="UniProtKB-KW"/>
</dbReference>
<sequence length="64" mass="7359">MKEIKKKSVDDLVKLLSEKREAVRAFRFDIAGSAKKNVKASMLARKEIARILTEQNMRNRNVIA</sequence>
<dbReference type="Gene3D" id="1.10.287.310">
    <property type="match status" value="1"/>
</dbReference>
<dbReference type="GO" id="GO:0003735">
    <property type="term" value="F:structural constituent of ribosome"/>
    <property type="evidence" value="ECO:0007669"/>
    <property type="project" value="InterPro"/>
</dbReference>
<evidence type="ECO:0000256" key="5">
    <source>
        <dbReference type="ARBA" id="ARBA00035476"/>
    </source>
</evidence>
<gene>
    <name evidence="6" type="ORF">A3D51_00725</name>
</gene>
<dbReference type="InterPro" id="IPR036049">
    <property type="entry name" value="Ribosomal_uL29_sf"/>
</dbReference>
<dbReference type="Proteomes" id="UP000179118">
    <property type="component" value="Unassembled WGS sequence"/>
</dbReference>
<evidence type="ECO:0000256" key="2">
    <source>
        <dbReference type="ARBA" id="ARBA00022980"/>
    </source>
</evidence>
<comment type="similarity">
    <text evidence="1">Belongs to the universal ribosomal protein uL29 family.</text>
</comment>
<evidence type="ECO:0000313" key="6">
    <source>
        <dbReference type="EMBL" id="OHA80585.1"/>
    </source>
</evidence>
<proteinExistence type="inferred from homology"/>
<dbReference type="InterPro" id="IPR001854">
    <property type="entry name" value="Ribosomal_uL29"/>
</dbReference>